<reference evidence="12 13" key="1">
    <citation type="submission" date="2018-01" db="EMBL/GenBank/DDBJ databases">
        <authorList>
            <person name="Gaut B.S."/>
            <person name="Morton B.R."/>
            <person name="Clegg M.T."/>
            <person name="Duvall M.R."/>
        </authorList>
    </citation>
    <scope>NUCLEOTIDE SEQUENCE [LARGE SCALE GENOMIC DNA]</scope>
    <source>
        <strain evidence="12">GP69</strain>
    </source>
</reference>
<dbReference type="EC" id="2.7.1.95" evidence="12"/>
<keyword evidence="3 7" id="KW-0547">Nucleotide-binding</keyword>
<keyword evidence="2 7" id="KW-0808">Transferase</keyword>
<keyword evidence="13" id="KW-1185">Reference proteome</keyword>
<dbReference type="NCBIfam" id="NF033068">
    <property type="entry name" value="APH_3p"/>
    <property type="match status" value="1"/>
</dbReference>
<evidence type="ECO:0000256" key="8">
    <source>
        <dbReference type="PIRSR" id="PIRSR000706-1"/>
    </source>
</evidence>
<evidence type="ECO:0000313" key="12">
    <source>
        <dbReference type="EMBL" id="SOY29303.1"/>
    </source>
</evidence>
<keyword evidence="4 7" id="KW-0418">Kinase</keyword>
<dbReference type="RefSeq" id="WP_103239410.1">
    <property type="nucleotide sequence ID" value="NZ_JANJZD010000009.1"/>
</dbReference>
<evidence type="ECO:0000256" key="2">
    <source>
        <dbReference type="ARBA" id="ARBA00022679"/>
    </source>
</evidence>
<protein>
    <submittedName>
        <fullName evidence="12">Aminoglycoside 3'-phosphotransferase</fullName>
        <ecNumber evidence="12">2.7.1.95</ecNumber>
    </submittedName>
</protein>
<dbReference type="Pfam" id="PF01636">
    <property type="entry name" value="APH"/>
    <property type="match status" value="1"/>
</dbReference>
<comment type="similarity">
    <text evidence="1 7">Belongs to the aminoglycoside phosphotransferase family.</text>
</comment>
<evidence type="ECO:0000256" key="10">
    <source>
        <dbReference type="SAM" id="MobiDB-lite"/>
    </source>
</evidence>
<dbReference type="GO" id="GO:0046677">
    <property type="term" value="P:response to antibiotic"/>
    <property type="evidence" value="ECO:0007669"/>
    <property type="project" value="UniProtKB-KW"/>
</dbReference>
<feature type="binding site" evidence="9">
    <location>
        <position position="187"/>
    </location>
    <ligand>
        <name>Mg(2+)</name>
        <dbReference type="ChEBI" id="CHEBI:18420"/>
    </ligand>
</feature>
<dbReference type="CDD" id="cd05150">
    <property type="entry name" value="APH"/>
    <property type="match status" value="1"/>
</dbReference>
<dbReference type="Proteomes" id="UP000236311">
    <property type="component" value="Unassembled WGS sequence"/>
</dbReference>
<keyword evidence="9" id="KW-0460">Magnesium</keyword>
<dbReference type="Gene3D" id="3.90.1200.10">
    <property type="match status" value="1"/>
</dbReference>
<evidence type="ECO:0000256" key="3">
    <source>
        <dbReference type="ARBA" id="ARBA00022741"/>
    </source>
</evidence>
<evidence type="ECO:0000256" key="4">
    <source>
        <dbReference type="ARBA" id="ARBA00022777"/>
    </source>
</evidence>
<dbReference type="GO" id="GO:0046872">
    <property type="term" value="F:metal ion binding"/>
    <property type="evidence" value="ECO:0007669"/>
    <property type="project" value="UniProtKB-KW"/>
</dbReference>
<sequence length="264" mass="30258">MTEMPGKIREITGSRPFRTDETGMSDSEVILFEDMVLKVQDADRMGEAANEYQMMQWLRGRLPVPEVLAWEERDGKAWLLMTKLPGKMLCDEMYMKNPELLSGILAESLKMLWRVDVSDCPCANDLDRKLQMARYNVENGLVDMDNVEPETFGENGFQSPEHLLNWLEENRPAEEIVLSHGDFCLPNIFAEKGKPGGFIDLGKAGTADKWLDIALAFRSISHNYSGKYGGRAYEGFRAEQLFEQLGLEPDYEKMKYYILLDELF</sequence>
<keyword evidence="9" id="KW-0479">Metal-binding</keyword>
<dbReference type="PANTHER" id="PTHR21310:SF41">
    <property type="entry name" value="3'-PHOSPHOTRANSFERASE, PUTATIVE-RELATED"/>
    <property type="match status" value="1"/>
</dbReference>
<feature type="active site" description="Proton acceptor" evidence="8">
    <location>
        <position position="182"/>
    </location>
</feature>
<dbReference type="PIRSF" id="PIRSF000706">
    <property type="entry name" value="Kanamycin_kin"/>
    <property type="match status" value="1"/>
</dbReference>
<keyword evidence="5 7" id="KW-0067">ATP-binding</keyword>
<dbReference type="SUPFAM" id="SSF56112">
    <property type="entry name" value="Protein kinase-like (PK-like)"/>
    <property type="match status" value="1"/>
</dbReference>
<evidence type="ECO:0000256" key="6">
    <source>
        <dbReference type="ARBA" id="ARBA00023251"/>
    </source>
</evidence>
<dbReference type="GO" id="GO:0008910">
    <property type="term" value="F:kanamycin kinase activity"/>
    <property type="evidence" value="ECO:0007669"/>
    <property type="project" value="UniProtKB-EC"/>
</dbReference>
<evidence type="ECO:0000256" key="5">
    <source>
        <dbReference type="ARBA" id="ARBA00022840"/>
    </source>
</evidence>
<dbReference type="GO" id="GO:0005524">
    <property type="term" value="F:ATP binding"/>
    <property type="evidence" value="ECO:0007669"/>
    <property type="project" value="UniProtKB-KW"/>
</dbReference>
<keyword evidence="6 7" id="KW-0046">Antibiotic resistance</keyword>
<feature type="domain" description="Aminoglycoside phosphotransferase" evidence="11">
    <location>
        <begin position="34"/>
        <end position="255"/>
    </location>
</feature>
<feature type="region of interest" description="Disordered" evidence="10">
    <location>
        <begin position="1"/>
        <end position="21"/>
    </location>
</feature>
<feature type="binding site" evidence="9">
    <location>
        <position position="200"/>
    </location>
    <ligand>
        <name>Mg(2+)</name>
        <dbReference type="ChEBI" id="CHEBI:18420"/>
    </ligand>
</feature>
<evidence type="ECO:0000313" key="13">
    <source>
        <dbReference type="Proteomes" id="UP000236311"/>
    </source>
</evidence>
<evidence type="ECO:0000256" key="1">
    <source>
        <dbReference type="ARBA" id="ARBA00006219"/>
    </source>
</evidence>
<dbReference type="InterPro" id="IPR024165">
    <property type="entry name" value="Kan/Strep_kinase"/>
</dbReference>
<dbReference type="AlphaFoldDB" id="A0A2K4ZFP6"/>
<accession>A0A2K4ZFP6</accession>
<dbReference type="InterPro" id="IPR051678">
    <property type="entry name" value="AGP_Transferase"/>
</dbReference>
<dbReference type="InterPro" id="IPR002575">
    <property type="entry name" value="Aminoglycoside_PTrfase"/>
</dbReference>
<name>A0A2K4ZFP6_9FIRM</name>
<proteinExistence type="inferred from homology"/>
<organism evidence="12 13">
    <name type="scientific">Acetatifactor muris</name>
    <dbReference type="NCBI Taxonomy" id="879566"/>
    <lineage>
        <taxon>Bacteria</taxon>
        <taxon>Bacillati</taxon>
        <taxon>Bacillota</taxon>
        <taxon>Clostridia</taxon>
        <taxon>Lachnospirales</taxon>
        <taxon>Lachnospiraceae</taxon>
        <taxon>Acetatifactor</taxon>
    </lineage>
</organism>
<dbReference type="PANTHER" id="PTHR21310">
    <property type="entry name" value="AMINOGLYCOSIDE PHOSPHOTRANSFERASE-RELATED-RELATED"/>
    <property type="match status" value="1"/>
</dbReference>
<evidence type="ECO:0000259" key="11">
    <source>
        <dbReference type="Pfam" id="PF01636"/>
    </source>
</evidence>
<dbReference type="InterPro" id="IPR011009">
    <property type="entry name" value="Kinase-like_dom_sf"/>
</dbReference>
<evidence type="ECO:0000256" key="7">
    <source>
        <dbReference type="PIRNR" id="PIRNR000706"/>
    </source>
</evidence>
<gene>
    <name evidence="12" type="primary">aphA</name>
    <name evidence="12" type="ORF">AMURIS_02018</name>
</gene>
<evidence type="ECO:0000256" key="9">
    <source>
        <dbReference type="PIRSR" id="PIRSR000706-2"/>
    </source>
</evidence>
<dbReference type="Gene3D" id="3.30.200.20">
    <property type="entry name" value="Phosphorylase Kinase, domain 1"/>
    <property type="match status" value="1"/>
</dbReference>
<dbReference type="EMBL" id="OFSM01000009">
    <property type="protein sequence ID" value="SOY29303.1"/>
    <property type="molecule type" value="Genomic_DNA"/>
</dbReference>